<dbReference type="AlphaFoldDB" id="A0A8K1FBP9"/>
<evidence type="ECO:0000256" key="2">
    <source>
        <dbReference type="SAM" id="Phobius"/>
    </source>
</evidence>
<evidence type="ECO:0000256" key="1">
    <source>
        <dbReference type="SAM" id="MobiDB-lite"/>
    </source>
</evidence>
<evidence type="ECO:0000313" key="4">
    <source>
        <dbReference type="Proteomes" id="UP000794436"/>
    </source>
</evidence>
<protein>
    <recommendedName>
        <fullName evidence="5">Transmembrane protein</fullName>
    </recommendedName>
</protein>
<comment type="caution">
    <text evidence="3">The sequence shown here is derived from an EMBL/GenBank/DDBJ whole genome shotgun (WGS) entry which is preliminary data.</text>
</comment>
<feature type="transmembrane region" description="Helical" evidence="2">
    <location>
        <begin position="724"/>
        <end position="746"/>
    </location>
</feature>
<sequence>MASTPSARKALLSPSVSLPMMLQPQESALSSMRISVQVHTTRLVLLTVSAIAVIAAVVGTINGGVILKQFESSEIDGDARETLVDDYNAYSANVASVFGRPIEMLVGMIVRVVVLRFATRVILEPNASWRVGAAVFASVAVLEYLILNGFNALNVQSSPIGVQPVISTSDLSFASTAQDLVAADKVTTTSRTFPESTSKNSIANTVLRNVILPQVMKPDSQSRQCSVKSDYLPRDDIVNYGFPIRAWQRAMLPVALEPQVLRVPINTDKKIDAAFVDKLPMNASRAASLFSTGVSMATEIFPWFRDYFHGLDPPLLDLADGESETLSLAHLLDLLPDHEAEESAQRTWFLEHSREVMAKNLSDIGWNDSENATEHAIAMEFAHVNISPSITFDAVSFEVELSADYLKGDFTLPNGTLYTDLNPLNRCGPMAGICLFGKQPYGDDKLVFDVPSQVNVLAACVNEDKSEDGIVFQFSKLPGLDRLRPEIACNATSNSSLFVVSVGKRLVADGLYENASKKAFPDALYSAVAVNVRKIYTFTIGRLAWRIENLSNKFNAQCNSTSKCHGLHYKLSDGKTLVASADTLPLSLLKQPTEIDTARSFVTLVQVIEPPGQQDEMEIRVVESDGPSDVLLPHNVDSVRWEATRAKKDGNCQMWIEDRVHNVINNHLYIEDTLQVSYTTAMFFLFQDGVAKEVIELSDDQTSLKFDENVQIIALKLSIPDQNLALTLLGCGLLGLGVAGVIFYSWRLTKIEPQSDPLRAITHPHIVAQTMLNENKFPSFFLQRELVDILDENTREDIEAYIIRALTLQHQSQDEVKERVGFELRQSALLVLNDTESHSVRKGQPAGTSEIEAEALSEPTSS</sequence>
<dbReference type="Proteomes" id="UP000794436">
    <property type="component" value="Unassembled WGS sequence"/>
</dbReference>
<evidence type="ECO:0008006" key="5">
    <source>
        <dbReference type="Google" id="ProtNLM"/>
    </source>
</evidence>
<organism evidence="3 4">
    <name type="scientific">Pythium oligandrum</name>
    <name type="common">Mycoparasitic fungus</name>
    <dbReference type="NCBI Taxonomy" id="41045"/>
    <lineage>
        <taxon>Eukaryota</taxon>
        <taxon>Sar</taxon>
        <taxon>Stramenopiles</taxon>
        <taxon>Oomycota</taxon>
        <taxon>Peronosporomycetes</taxon>
        <taxon>Pythiales</taxon>
        <taxon>Pythiaceae</taxon>
        <taxon>Pythium</taxon>
    </lineage>
</organism>
<proteinExistence type="predicted"/>
<keyword evidence="2" id="KW-1133">Transmembrane helix</keyword>
<name>A0A8K1FBP9_PYTOL</name>
<feature type="region of interest" description="Disordered" evidence="1">
    <location>
        <begin position="839"/>
        <end position="862"/>
    </location>
</feature>
<reference evidence="3" key="1">
    <citation type="submission" date="2019-03" db="EMBL/GenBank/DDBJ databases">
        <title>Long read genome sequence of the mycoparasitic Pythium oligandrum ATCC 38472 isolated from sugarbeet rhizosphere.</title>
        <authorList>
            <person name="Gaulin E."/>
        </authorList>
    </citation>
    <scope>NUCLEOTIDE SEQUENCE</scope>
    <source>
        <strain evidence="3">ATCC 38472_TT</strain>
    </source>
</reference>
<dbReference type="OrthoDB" id="164578at2759"/>
<evidence type="ECO:0000313" key="3">
    <source>
        <dbReference type="EMBL" id="TMW57510.1"/>
    </source>
</evidence>
<dbReference type="EMBL" id="SPLM01000144">
    <property type="protein sequence ID" value="TMW57510.1"/>
    <property type="molecule type" value="Genomic_DNA"/>
</dbReference>
<feature type="transmembrane region" description="Helical" evidence="2">
    <location>
        <begin position="43"/>
        <end position="67"/>
    </location>
</feature>
<keyword evidence="4" id="KW-1185">Reference proteome</keyword>
<accession>A0A8K1FBP9</accession>
<keyword evidence="2" id="KW-0812">Transmembrane</keyword>
<gene>
    <name evidence="3" type="ORF">Poli38472_003435</name>
</gene>
<keyword evidence="2" id="KW-0472">Membrane</keyword>